<evidence type="ECO:0000256" key="6">
    <source>
        <dbReference type="RuleBase" id="RU363032"/>
    </source>
</evidence>
<comment type="similarity">
    <text evidence="7">Belongs to the binding-protein-dependent transport system permease family. CysTW subfamily.</text>
</comment>
<evidence type="ECO:0000256" key="5">
    <source>
        <dbReference type="ARBA" id="ARBA00023136"/>
    </source>
</evidence>
<dbReference type="Proteomes" id="UP000593626">
    <property type="component" value="Chromosome"/>
</dbReference>
<comment type="subcellular location">
    <subcellularLocation>
        <location evidence="6">Cell membrane</location>
        <topology evidence="6">Multi-pass membrane protein</topology>
    </subcellularLocation>
    <subcellularLocation>
        <location evidence="1">Membrane</location>
        <topology evidence="1">Multi-pass membrane protein</topology>
    </subcellularLocation>
</comment>
<evidence type="ECO:0000256" key="4">
    <source>
        <dbReference type="ARBA" id="ARBA00022989"/>
    </source>
</evidence>
<sequence length="324" mass="34845">MWMKGVFTLANSNSTKAMSVQKMIAENKSKKNVSQSVEKIVPVALFLLAAISVLTTVGIVLTLIFETITFFGSVSIIEYVTSTEWYPFSEANGSYGVWPLVLSTLKIAFIATVLAVPIGLASAIYLSEYASDNVRRVIKPVLEVLAGIPTIVYGFFALTFLTPLLKNFIPELSTFNALSPGLIVGVMIIPMIASLSEDAMSSVPKAIREGALAMGSTRLEVALKIVLPAAMSGIVASIVLAISRAIGETMIVTVAGGSTPNADWSVTDSIQTMTAYIAQVTTGDAGFGTIKYYSIYSVGFTLFLFTLAMNMLAQFISKRFREEY</sequence>
<dbReference type="GO" id="GO:0005886">
    <property type="term" value="C:plasma membrane"/>
    <property type="evidence" value="ECO:0007669"/>
    <property type="project" value="UniProtKB-SubCell"/>
</dbReference>
<evidence type="ECO:0000256" key="2">
    <source>
        <dbReference type="ARBA" id="ARBA00022448"/>
    </source>
</evidence>
<dbReference type="SUPFAM" id="SSF161098">
    <property type="entry name" value="MetI-like"/>
    <property type="match status" value="1"/>
</dbReference>
<evidence type="ECO:0000256" key="3">
    <source>
        <dbReference type="ARBA" id="ARBA00022692"/>
    </source>
</evidence>
<evidence type="ECO:0000259" key="8">
    <source>
        <dbReference type="PROSITE" id="PS50928"/>
    </source>
</evidence>
<dbReference type="NCBIfam" id="TIGR02138">
    <property type="entry name" value="phosphate_pstC"/>
    <property type="match status" value="1"/>
</dbReference>
<feature type="transmembrane region" description="Helical" evidence="6">
    <location>
        <begin position="107"/>
        <end position="129"/>
    </location>
</feature>
<comment type="function">
    <text evidence="7">Part of the binding-protein-dependent transport system for phosphate; probably responsible for the translocation of the substrate across the membrane.</text>
</comment>
<keyword evidence="10" id="KW-1185">Reference proteome</keyword>
<dbReference type="InterPro" id="IPR000515">
    <property type="entry name" value="MetI-like"/>
</dbReference>
<dbReference type="InterPro" id="IPR011864">
    <property type="entry name" value="Phosphate_PstC"/>
</dbReference>
<feature type="transmembrane region" description="Helical" evidence="6">
    <location>
        <begin position="221"/>
        <end position="242"/>
    </location>
</feature>
<evidence type="ECO:0000256" key="1">
    <source>
        <dbReference type="ARBA" id="ARBA00004141"/>
    </source>
</evidence>
<feature type="domain" description="ABC transmembrane type-1" evidence="8">
    <location>
        <begin position="101"/>
        <end position="313"/>
    </location>
</feature>
<proteinExistence type="inferred from homology"/>
<dbReference type="InterPro" id="IPR035906">
    <property type="entry name" value="MetI-like_sf"/>
</dbReference>
<dbReference type="GO" id="GO:0005315">
    <property type="term" value="F:phosphate transmembrane transporter activity"/>
    <property type="evidence" value="ECO:0007669"/>
    <property type="project" value="InterPro"/>
</dbReference>
<evidence type="ECO:0000313" key="10">
    <source>
        <dbReference type="Proteomes" id="UP000593626"/>
    </source>
</evidence>
<dbReference type="KEGG" id="mcui:G8O30_07880"/>
<dbReference type="CDD" id="cd06261">
    <property type="entry name" value="TM_PBP2"/>
    <property type="match status" value="1"/>
</dbReference>
<dbReference type="Gene3D" id="1.10.3720.10">
    <property type="entry name" value="MetI-like"/>
    <property type="match status" value="1"/>
</dbReference>
<dbReference type="PANTHER" id="PTHR42727:SF1">
    <property type="entry name" value="PHOSPHATE TRANSPORT SYSTEM PERMEASE"/>
    <property type="match status" value="1"/>
</dbReference>
<keyword evidence="7" id="KW-0592">Phosphate transport</keyword>
<keyword evidence="3 6" id="KW-0812">Transmembrane</keyword>
<keyword evidence="7" id="KW-1003">Cell membrane</keyword>
<dbReference type="EMBL" id="CP049742">
    <property type="protein sequence ID" value="QPC48405.1"/>
    <property type="molecule type" value="Genomic_DNA"/>
</dbReference>
<reference evidence="9 10" key="1">
    <citation type="submission" date="2019-07" db="EMBL/GenBank/DDBJ databases">
        <title>Genome sequence of 2 isolates from Red Sea Mangroves.</title>
        <authorList>
            <person name="Sefrji F."/>
            <person name="Michoud G."/>
            <person name="Merlino G."/>
            <person name="Daffonchio D."/>
        </authorList>
    </citation>
    <scope>NUCLEOTIDE SEQUENCE [LARGE SCALE GENOMIC DNA]</scope>
    <source>
        <strain evidence="9 10">R1DC41</strain>
    </source>
</reference>
<keyword evidence="4 6" id="KW-1133">Transmembrane helix</keyword>
<accession>A0A7S8CEB1</accession>
<evidence type="ECO:0000313" key="9">
    <source>
        <dbReference type="EMBL" id="QPC48405.1"/>
    </source>
</evidence>
<feature type="transmembrane region" description="Helical" evidence="6">
    <location>
        <begin position="177"/>
        <end position="200"/>
    </location>
</feature>
<organism evidence="9 10">
    <name type="scientific">Mangrovibacillus cuniculi</name>
    <dbReference type="NCBI Taxonomy" id="2593652"/>
    <lineage>
        <taxon>Bacteria</taxon>
        <taxon>Bacillati</taxon>
        <taxon>Bacillota</taxon>
        <taxon>Bacilli</taxon>
        <taxon>Bacillales</taxon>
        <taxon>Bacillaceae</taxon>
        <taxon>Mangrovibacillus</taxon>
    </lineage>
</organism>
<feature type="transmembrane region" description="Helical" evidence="6">
    <location>
        <begin position="293"/>
        <end position="313"/>
    </location>
</feature>
<dbReference type="AlphaFoldDB" id="A0A7S8CEB1"/>
<keyword evidence="5 6" id="KW-0472">Membrane</keyword>
<gene>
    <name evidence="9" type="primary">pstC</name>
    <name evidence="9" type="ORF">G8O30_07880</name>
</gene>
<evidence type="ECO:0000256" key="7">
    <source>
        <dbReference type="RuleBase" id="RU363054"/>
    </source>
</evidence>
<feature type="transmembrane region" description="Helical" evidence="6">
    <location>
        <begin position="141"/>
        <end position="165"/>
    </location>
</feature>
<keyword evidence="2 6" id="KW-0813">Transport</keyword>
<protein>
    <recommendedName>
        <fullName evidence="7">Phosphate transport system permease protein</fullName>
    </recommendedName>
</protein>
<dbReference type="PANTHER" id="PTHR42727">
    <property type="entry name" value="PHOSPHATE TRANSPORT SYSTEM PERMEASE PROTEIN"/>
    <property type="match status" value="1"/>
</dbReference>
<feature type="transmembrane region" description="Helical" evidence="6">
    <location>
        <begin position="40"/>
        <end position="65"/>
    </location>
</feature>
<dbReference type="PROSITE" id="PS50928">
    <property type="entry name" value="ABC_TM1"/>
    <property type="match status" value="1"/>
</dbReference>
<dbReference type="GO" id="GO:0006817">
    <property type="term" value="P:phosphate ion transport"/>
    <property type="evidence" value="ECO:0007669"/>
    <property type="project" value="UniProtKB-KW"/>
</dbReference>
<name>A0A7S8CEB1_9BACI</name>
<dbReference type="Pfam" id="PF00528">
    <property type="entry name" value="BPD_transp_1"/>
    <property type="match status" value="1"/>
</dbReference>